<dbReference type="Proteomes" id="UP000824881">
    <property type="component" value="Unassembled WGS sequence"/>
</dbReference>
<name>A0ACB7J4D6_PLECO</name>
<evidence type="ECO:0000313" key="2">
    <source>
        <dbReference type="Proteomes" id="UP000824881"/>
    </source>
</evidence>
<reference evidence="1 2" key="1">
    <citation type="journal article" date="2021" name="Appl. Environ. Microbiol.">
        <title>Genetic linkage and physical mapping for an oyster mushroom Pleurotus cornucopiae and QTL analysis for the trait cap color.</title>
        <authorList>
            <person name="Zhang Y."/>
            <person name="Gao W."/>
            <person name="Sonnenberg A."/>
            <person name="Chen Q."/>
            <person name="Zhang J."/>
            <person name="Huang C."/>
        </authorList>
    </citation>
    <scope>NUCLEOTIDE SEQUENCE [LARGE SCALE GENOMIC DNA]</scope>
    <source>
        <strain evidence="1">CCMSSC00406</strain>
    </source>
</reference>
<proteinExistence type="predicted"/>
<dbReference type="EMBL" id="WQMT02000003">
    <property type="protein sequence ID" value="KAG9225110.1"/>
    <property type="molecule type" value="Genomic_DNA"/>
</dbReference>
<gene>
    <name evidence="1" type="ORF">CCMSSC00406_0007479</name>
</gene>
<evidence type="ECO:0000313" key="1">
    <source>
        <dbReference type="EMBL" id="KAG9225110.1"/>
    </source>
</evidence>
<protein>
    <submittedName>
        <fullName evidence="1">Uncharacterized protein</fullName>
    </submittedName>
</protein>
<keyword evidence="2" id="KW-1185">Reference proteome</keyword>
<organism evidence="1 2">
    <name type="scientific">Pleurotus cornucopiae</name>
    <name type="common">Cornucopia mushroom</name>
    <dbReference type="NCBI Taxonomy" id="5321"/>
    <lineage>
        <taxon>Eukaryota</taxon>
        <taxon>Fungi</taxon>
        <taxon>Dikarya</taxon>
        <taxon>Basidiomycota</taxon>
        <taxon>Agaricomycotina</taxon>
        <taxon>Agaricomycetes</taxon>
        <taxon>Agaricomycetidae</taxon>
        <taxon>Agaricales</taxon>
        <taxon>Pleurotineae</taxon>
        <taxon>Pleurotaceae</taxon>
        <taxon>Pleurotus</taxon>
    </lineage>
</organism>
<comment type="caution">
    <text evidence="1">The sequence shown here is derived from an EMBL/GenBank/DDBJ whole genome shotgun (WGS) entry which is preliminary data.</text>
</comment>
<accession>A0ACB7J4D6</accession>
<sequence length="491" mass="54660">MKQSLSRALDPVTRLFEFEHLRDSNVGLGIDVKHVRNSTTERFNCHYSTSLLKCVLAVRFRAGGESNRCRTSRYVRQKRYTLAEQSLKNAFKHSESVQPAARELQIRALKQATEMLTSRARDAQERIETLRSRLSDRQVDPSLYAALQQERWKEEKRQAIIQEEVVVLQKQLQSLATSATSTTHTAEERRLANLARFLQTSASPRSTYTRKRMSIQSPVAPRLRPLSLSTNRPHSADELSRTRTEKPAVPIQPSASKRFLSPILPSKSSPSLRSPSLSSSSTSHESSPQTVNTDFSPRTPWFSHDSGTGGTITIFRDSVQVYTESDRVIPEDLHVDMPDYARNLIEEFDTCVTPRDLPLSSPLPPPSRIPGAPSSSEGPSTPLASPQLGTAQTPLSSPNSSTPNTPSRLRKKLSRRSSLFSIHEAISSRINFVGDHLTSSFSHKPSLSSLRSPQPSVLETVGEVDDTASTNATTVTRVSFASRIKRKVLRP</sequence>